<comment type="similarity">
    <text evidence="1">Belongs to the E.coli NlpD/Haemophilus LppB family.</text>
</comment>
<dbReference type="PANTHER" id="PTHR21666:SF263">
    <property type="entry name" value="MUREIN HYDROLASE ACTIVATOR NLPD"/>
    <property type="match status" value="1"/>
</dbReference>
<evidence type="ECO:0000313" key="6">
    <source>
        <dbReference type="Proteomes" id="UP000094379"/>
    </source>
</evidence>
<evidence type="ECO:0000256" key="1">
    <source>
        <dbReference type="ARBA" id="ARBA00038420"/>
    </source>
</evidence>
<dbReference type="Proteomes" id="UP000094379">
    <property type="component" value="Unassembled WGS sequence"/>
</dbReference>
<reference evidence="5 6" key="1">
    <citation type="submission" date="2016-07" db="EMBL/GenBank/DDBJ databases">
        <title>Draft Genome Sequence of Methylophaga muralis Bur 1.</title>
        <authorList>
            <person name="Vasilenko O.V."/>
            <person name="Doronina N.V."/>
            <person name="Shmareva M.N."/>
            <person name="Tarlachkov S.V."/>
            <person name="Mustakhimov I."/>
            <person name="Trotsenko Y.A."/>
        </authorList>
    </citation>
    <scope>NUCLEOTIDE SEQUENCE [LARGE SCALE GENOMIC DNA]</scope>
    <source>
        <strain evidence="5 6">Bur 1</strain>
    </source>
</reference>
<dbReference type="Pfam" id="PF01476">
    <property type="entry name" value="LysM"/>
    <property type="match status" value="1"/>
</dbReference>
<feature type="region of interest" description="Disordered" evidence="2">
    <location>
        <begin position="23"/>
        <end position="50"/>
    </location>
</feature>
<dbReference type="GO" id="GO:0032153">
    <property type="term" value="C:cell division site"/>
    <property type="evidence" value="ECO:0007669"/>
    <property type="project" value="TreeGrafter"/>
</dbReference>
<dbReference type="SUPFAM" id="SSF51261">
    <property type="entry name" value="Duplicated hybrid motif"/>
    <property type="match status" value="1"/>
</dbReference>
<dbReference type="InterPro" id="IPR011055">
    <property type="entry name" value="Dup_hybrid_motif"/>
</dbReference>
<dbReference type="PROSITE" id="PS51782">
    <property type="entry name" value="LYSM"/>
    <property type="match status" value="1"/>
</dbReference>
<name>A0A1E3GRJ1_9GAMM</name>
<dbReference type="Pfam" id="PF01551">
    <property type="entry name" value="Peptidase_M23"/>
    <property type="match status" value="1"/>
</dbReference>
<dbReference type="InterPro" id="IPR016047">
    <property type="entry name" value="M23ase_b-sheet_dom"/>
</dbReference>
<feature type="signal peptide" evidence="3">
    <location>
        <begin position="1"/>
        <end position="22"/>
    </location>
</feature>
<protein>
    <submittedName>
        <fullName evidence="5">Murein hydrolase activator NlpD</fullName>
    </submittedName>
</protein>
<evidence type="ECO:0000313" key="5">
    <source>
        <dbReference type="EMBL" id="ODN66637.1"/>
    </source>
</evidence>
<dbReference type="SMART" id="SM00257">
    <property type="entry name" value="LysM"/>
    <property type="match status" value="1"/>
</dbReference>
<evidence type="ECO:0000259" key="4">
    <source>
        <dbReference type="PROSITE" id="PS51782"/>
    </source>
</evidence>
<evidence type="ECO:0000256" key="2">
    <source>
        <dbReference type="SAM" id="MobiDB-lite"/>
    </source>
</evidence>
<keyword evidence="6" id="KW-1185">Reference proteome</keyword>
<feature type="domain" description="LysM" evidence="4">
    <location>
        <begin position="47"/>
        <end position="91"/>
    </location>
</feature>
<dbReference type="RefSeq" id="WP_069296143.1">
    <property type="nucleotide sequence ID" value="NZ_MCRI01000016.1"/>
</dbReference>
<dbReference type="PANTHER" id="PTHR21666">
    <property type="entry name" value="PEPTIDASE-RELATED"/>
    <property type="match status" value="1"/>
</dbReference>
<feature type="compositionally biased region" description="Polar residues" evidence="2">
    <location>
        <begin position="33"/>
        <end position="50"/>
    </location>
</feature>
<feature type="chain" id="PRO_5009128617" evidence="3">
    <location>
        <begin position="23"/>
        <end position="280"/>
    </location>
</feature>
<dbReference type="Gene3D" id="3.10.350.10">
    <property type="entry name" value="LysM domain"/>
    <property type="match status" value="1"/>
</dbReference>
<keyword evidence="3" id="KW-0732">Signal</keyword>
<organism evidence="5 6">
    <name type="scientific">Methylophaga muralis</name>
    <dbReference type="NCBI Taxonomy" id="291169"/>
    <lineage>
        <taxon>Bacteria</taxon>
        <taxon>Pseudomonadati</taxon>
        <taxon>Pseudomonadota</taxon>
        <taxon>Gammaproteobacteria</taxon>
        <taxon>Thiotrichales</taxon>
        <taxon>Piscirickettsiaceae</taxon>
        <taxon>Methylophaga</taxon>
    </lineage>
</organism>
<dbReference type="CDD" id="cd12797">
    <property type="entry name" value="M23_peptidase"/>
    <property type="match status" value="1"/>
</dbReference>
<dbReference type="PROSITE" id="PS51257">
    <property type="entry name" value="PROKAR_LIPOPROTEIN"/>
    <property type="match status" value="1"/>
</dbReference>
<dbReference type="EMBL" id="MCRI01000016">
    <property type="protein sequence ID" value="ODN66637.1"/>
    <property type="molecule type" value="Genomic_DNA"/>
</dbReference>
<feature type="region of interest" description="Disordered" evidence="2">
    <location>
        <begin position="94"/>
        <end position="160"/>
    </location>
</feature>
<dbReference type="PATRIC" id="fig|291169.3.peg.1710"/>
<dbReference type="STRING" id="291169.A9E74_01700"/>
<dbReference type="GO" id="GO:0004222">
    <property type="term" value="F:metalloendopeptidase activity"/>
    <property type="evidence" value="ECO:0007669"/>
    <property type="project" value="TreeGrafter"/>
</dbReference>
<feature type="compositionally biased region" description="Polar residues" evidence="2">
    <location>
        <begin position="127"/>
        <end position="151"/>
    </location>
</feature>
<evidence type="ECO:0000256" key="3">
    <source>
        <dbReference type="SAM" id="SignalP"/>
    </source>
</evidence>
<dbReference type="CDD" id="cd00118">
    <property type="entry name" value="LysM"/>
    <property type="match status" value="1"/>
</dbReference>
<gene>
    <name evidence="5" type="primary">nlpD</name>
    <name evidence="5" type="ORF">A9E74_01700</name>
</gene>
<dbReference type="GO" id="GO:0009279">
    <property type="term" value="C:cell outer membrane"/>
    <property type="evidence" value="ECO:0007669"/>
    <property type="project" value="TreeGrafter"/>
</dbReference>
<sequence>MKFLTSLLILLLTACSGGSALAPIGREGESRTQPRPQSQAAPTPAPNSYTVKRGDTLYSISFRYGMDYRDVARINGIRAPYTIYVGQQIKFTGAPTTTTATRPAPAQTRPSQPSTPSVTRPSTPSQATRPSTATQTPQARPSTPAVTTSPAVTGANESMVWRWPTDGRVVSTFSESGPGRKGINIVGKPGQAITAAADGTVVYSGDGLPRYGNLLIIKHNDTYLSAYAHNDTLLVKEGDKVKSGQRIATLGRSGTQTDQLHFEIRRNGKPVDPLRFLPKQ</sequence>
<proteinExistence type="inferred from homology"/>
<feature type="compositionally biased region" description="Low complexity" evidence="2">
    <location>
        <begin position="94"/>
        <end position="126"/>
    </location>
</feature>
<dbReference type="InterPro" id="IPR036779">
    <property type="entry name" value="LysM_dom_sf"/>
</dbReference>
<accession>A0A1E3GRJ1</accession>
<dbReference type="AlphaFoldDB" id="A0A1E3GRJ1"/>
<dbReference type="Gene3D" id="2.70.70.10">
    <property type="entry name" value="Glucose Permease (Domain IIA)"/>
    <property type="match status" value="1"/>
</dbReference>
<dbReference type="InterPro" id="IPR018392">
    <property type="entry name" value="LysM"/>
</dbReference>
<keyword evidence="5" id="KW-0378">Hydrolase</keyword>
<dbReference type="InterPro" id="IPR050570">
    <property type="entry name" value="Cell_wall_metabolism_enzyme"/>
</dbReference>
<comment type="caution">
    <text evidence="5">The sequence shown here is derived from an EMBL/GenBank/DDBJ whole genome shotgun (WGS) entry which is preliminary data.</text>
</comment>